<dbReference type="PANTHER" id="PTHR40074">
    <property type="entry name" value="O-ACETYLTRANSFERASE WECH"/>
    <property type="match status" value="1"/>
</dbReference>
<accession>A0A916T267</accession>
<evidence type="ECO:0000313" key="9">
    <source>
        <dbReference type="EMBL" id="GGB28887.1"/>
    </source>
</evidence>
<proteinExistence type="inferred from homology"/>
<sequence>MTHIAGDGTDYSTRSVDRRSTPRIEIIDALRGCALLLVVFDHSCGFGLMAVPAPYRAMGAVLTALRMPTLFLLSGFVCASLVREPLRALNRAISLAWLCAIWLPLALALHLGLIINVEISPASFLPLELAREALHPSTHLWFIWVLCIYTILTPLIRGRDRRRVLVAAGLISFVSCLGLIEIHPSQNNILRFSVFYFAGALYADRLRAMLGTPVSTRLLLMAIAAFCVILALHFAASRSTDLRLMGLAVRIAGCVVALNIGRALFAGRDAPWLCWIGRNTLPVYLLHMFFIIMLTRYVFPTRAGAEAYLLLPLIAALSVAGSLAVHRATATRWTAWLFRCPDRLHVAARRYERPEPA</sequence>
<dbReference type="Pfam" id="PF01757">
    <property type="entry name" value="Acyl_transf_3"/>
    <property type="match status" value="1"/>
</dbReference>
<protein>
    <recommendedName>
        <fullName evidence="8">Acyltransferase 3 domain-containing protein</fullName>
    </recommendedName>
</protein>
<feature type="transmembrane region" description="Helical" evidence="7">
    <location>
        <begin position="281"/>
        <end position="299"/>
    </location>
</feature>
<evidence type="ECO:0000256" key="1">
    <source>
        <dbReference type="ARBA" id="ARBA00004651"/>
    </source>
</evidence>
<keyword evidence="3" id="KW-1003">Cell membrane</keyword>
<evidence type="ECO:0000256" key="5">
    <source>
        <dbReference type="ARBA" id="ARBA00022989"/>
    </source>
</evidence>
<reference evidence="9" key="1">
    <citation type="journal article" date="2014" name="Int. J. Syst. Evol. Microbiol.">
        <title>Complete genome sequence of Corynebacterium casei LMG S-19264T (=DSM 44701T), isolated from a smear-ripened cheese.</title>
        <authorList>
            <consortium name="US DOE Joint Genome Institute (JGI-PGF)"/>
            <person name="Walter F."/>
            <person name="Albersmeier A."/>
            <person name="Kalinowski J."/>
            <person name="Ruckert C."/>
        </authorList>
    </citation>
    <scope>NUCLEOTIDE SEQUENCE</scope>
    <source>
        <strain evidence="9">CGMCC 1.15330</strain>
    </source>
</reference>
<feature type="transmembrane region" description="Helical" evidence="7">
    <location>
        <begin position="164"/>
        <end position="183"/>
    </location>
</feature>
<feature type="transmembrane region" description="Helical" evidence="7">
    <location>
        <begin position="305"/>
        <end position="325"/>
    </location>
</feature>
<organism evidence="9 10">
    <name type="scientific">Sphingomonas metalli</name>
    <dbReference type="NCBI Taxonomy" id="1779358"/>
    <lineage>
        <taxon>Bacteria</taxon>
        <taxon>Pseudomonadati</taxon>
        <taxon>Pseudomonadota</taxon>
        <taxon>Alphaproteobacteria</taxon>
        <taxon>Sphingomonadales</taxon>
        <taxon>Sphingomonadaceae</taxon>
        <taxon>Sphingomonas</taxon>
    </lineage>
</organism>
<dbReference type="GO" id="GO:0009246">
    <property type="term" value="P:enterobacterial common antigen biosynthetic process"/>
    <property type="evidence" value="ECO:0007669"/>
    <property type="project" value="TreeGrafter"/>
</dbReference>
<name>A0A916T267_9SPHN</name>
<comment type="subcellular location">
    <subcellularLocation>
        <location evidence="1">Cell membrane</location>
        <topology evidence="1">Multi-pass membrane protein</topology>
    </subcellularLocation>
</comment>
<feature type="transmembrane region" description="Helical" evidence="7">
    <location>
        <begin position="218"/>
        <end position="236"/>
    </location>
</feature>
<dbReference type="Proteomes" id="UP000623067">
    <property type="component" value="Unassembled WGS sequence"/>
</dbReference>
<feature type="transmembrane region" description="Helical" evidence="7">
    <location>
        <begin position="94"/>
        <end position="119"/>
    </location>
</feature>
<keyword evidence="5 7" id="KW-1133">Transmembrane helix</keyword>
<reference evidence="9" key="2">
    <citation type="submission" date="2020-09" db="EMBL/GenBank/DDBJ databases">
        <authorList>
            <person name="Sun Q."/>
            <person name="Zhou Y."/>
        </authorList>
    </citation>
    <scope>NUCLEOTIDE SEQUENCE</scope>
    <source>
        <strain evidence="9">CGMCC 1.15330</strain>
    </source>
</reference>
<evidence type="ECO:0000256" key="4">
    <source>
        <dbReference type="ARBA" id="ARBA00022692"/>
    </source>
</evidence>
<feature type="transmembrane region" description="Helical" evidence="7">
    <location>
        <begin position="57"/>
        <end position="82"/>
    </location>
</feature>
<dbReference type="PANTHER" id="PTHR40074:SF2">
    <property type="entry name" value="O-ACETYLTRANSFERASE WECH"/>
    <property type="match status" value="1"/>
</dbReference>
<comment type="similarity">
    <text evidence="2">Belongs to the acyltransferase 3 family.</text>
</comment>
<evidence type="ECO:0000259" key="8">
    <source>
        <dbReference type="Pfam" id="PF01757"/>
    </source>
</evidence>
<keyword evidence="10" id="KW-1185">Reference proteome</keyword>
<evidence type="ECO:0000313" key="10">
    <source>
        <dbReference type="Proteomes" id="UP000623067"/>
    </source>
</evidence>
<evidence type="ECO:0000256" key="6">
    <source>
        <dbReference type="ARBA" id="ARBA00023136"/>
    </source>
</evidence>
<feature type="transmembrane region" description="Helical" evidence="7">
    <location>
        <begin position="242"/>
        <end position="260"/>
    </location>
</feature>
<evidence type="ECO:0000256" key="3">
    <source>
        <dbReference type="ARBA" id="ARBA00022475"/>
    </source>
</evidence>
<evidence type="ECO:0000256" key="7">
    <source>
        <dbReference type="SAM" id="Phobius"/>
    </source>
</evidence>
<dbReference type="GO" id="GO:0005886">
    <property type="term" value="C:plasma membrane"/>
    <property type="evidence" value="ECO:0007669"/>
    <property type="project" value="UniProtKB-SubCell"/>
</dbReference>
<evidence type="ECO:0000256" key="2">
    <source>
        <dbReference type="ARBA" id="ARBA00007400"/>
    </source>
</evidence>
<feature type="domain" description="Acyltransferase 3" evidence="8">
    <location>
        <begin position="26"/>
        <end position="325"/>
    </location>
</feature>
<dbReference type="GO" id="GO:0016413">
    <property type="term" value="F:O-acetyltransferase activity"/>
    <property type="evidence" value="ECO:0007669"/>
    <property type="project" value="TreeGrafter"/>
</dbReference>
<comment type="caution">
    <text evidence="9">The sequence shown here is derived from an EMBL/GenBank/DDBJ whole genome shotgun (WGS) entry which is preliminary data.</text>
</comment>
<dbReference type="RefSeq" id="WP_188658418.1">
    <property type="nucleotide sequence ID" value="NZ_BMIH01000002.1"/>
</dbReference>
<keyword evidence="6 7" id="KW-0472">Membrane</keyword>
<feature type="transmembrane region" description="Helical" evidence="7">
    <location>
        <begin position="29"/>
        <end position="51"/>
    </location>
</feature>
<dbReference type="AlphaFoldDB" id="A0A916T267"/>
<keyword evidence="4 7" id="KW-0812">Transmembrane</keyword>
<feature type="transmembrane region" description="Helical" evidence="7">
    <location>
        <begin position="139"/>
        <end position="157"/>
    </location>
</feature>
<dbReference type="EMBL" id="BMIH01000002">
    <property type="protein sequence ID" value="GGB28887.1"/>
    <property type="molecule type" value="Genomic_DNA"/>
</dbReference>
<gene>
    <name evidence="9" type="ORF">GCM10011380_18100</name>
</gene>
<dbReference type="InterPro" id="IPR002656">
    <property type="entry name" value="Acyl_transf_3_dom"/>
</dbReference>